<keyword evidence="3 5" id="KW-0408">Iron</keyword>
<feature type="binding site" evidence="5">
    <location>
        <position position="239"/>
    </location>
    <ligand>
        <name>dimethylallyl diphosphate</name>
        <dbReference type="ChEBI" id="CHEBI:57623"/>
    </ligand>
</feature>
<feature type="binding site" evidence="5">
    <location>
        <position position="281"/>
    </location>
    <ligand>
        <name>(2E)-4-hydroxy-3-methylbut-2-enyl diphosphate</name>
        <dbReference type="ChEBI" id="CHEBI:128753"/>
    </ligand>
</feature>
<feature type="binding site" evidence="5">
    <location>
        <position position="238"/>
    </location>
    <ligand>
        <name>isopentenyl diphosphate</name>
        <dbReference type="ChEBI" id="CHEBI:128769"/>
    </ligand>
</feature>
<dbReference type="UniPathway" id="UPA00056">
    <property type="reaction ID" value="UER00097"/>
</dbReference>
<feature type="binding site" evidence="5">
    <location>
        <position position="281"/>
    </location>
    <ligand>
        <name>isopentenyl diphosphate</name>
        <dbReference type="ChEBI" id="CHEBI:128769"/>
    </ligand>
</feature>
<keyword evidence="5 6" id="KW-0560">Oxidoreductase</keyword>
<evidence type="ECO:0000313" key="6">
    <source>
        <dbReference type="EMBL" id="EDN79354.1"/>
    </source>
</evidence>
<feature type="binding site" evidence="5">
    <location>
        <position position="141"/>
    </location>
    <ligand>
        <name>(2E)-4-hydroxy-3-methylbut-2-enyl diphosphate</name>
        <dbReference type="ChEBI" id="CHEBI:128753"/>
    </ligand>
</feature>
<feature type="binding site" evidence="5">
    <location>
        <position position="141"/>
    </location>
    <ligand>
        <name>dimethylallyl diphosphate</name>
        <dbReference type="ChEBI" id="CHEBI:57623"/>
    </ligand>
</feature>
<feature type="binding site" evidence="5">
    <location>
        <position position="56"/>
    </location>
    <ligand>
        <name>(2E)-4-hydroxy-3-methylbut-2-enyl diphosphate</name>
        <dbReference type="ChEBI" id="CHEBI:128753"/>
    </ligand>
</feature>
<dbReference type="PANTHER" id="PTHR30426">
    <property type="entry name" value="4-HYDROXY-3-METHYLBUT-2-ENYL DIPHOSPHATE REDUCTASE"/>
    <property type="match status" value="1"/>
</dbReference>
<comment type="catalytic activity">
    <reaction evidence="5">
        <text>dimethylallyl diphosphate + 2 oxidized [2Fe-2S]-[ferredoxin] + H2O = (2E)-4-hydroxy-3-methylbut-2-enyl diphosphate + 2 reduced [2Fe-2S]-[ferredoxin] + 2 H(+)</text>
        <dbReference type="Rhea" id="RHEA:24825"/>
        <dbReference type="Rhea" id="RHEA-COMP:10000"/>
        <dbReference type="Rhea" id="RHEA-COMP:10001"/>
        <dbReference type="ChEBI" id="CHEBI:15377"/>
        <dbReference type="ChEBI" id="CHEBI:15378"/>
        <dbReference type="ChEBI" id="CHEBI:33737"/>
        <dbReference type="ChEBI" id="CHEBI:33738"/>
        <dbReference type="ChEBI" id="CHEBI:57623"/>
        <dbReference type="ChEBI" id="CHEBI:128753"/>
        <dbReference type="EC" id="1.17.7.4"/>
    </reaction>
</comment>
<dbReference type="PaxDb" id="411470-RUMGNA_00351"/>
<feature type="binding site" evidence="5">
    <location>
        <position position="181"/>
    </location>
    <ligand>
        <name>(2E)-4-hydroxy-3-methylbut-2-enyl diphosphate</name>
        <dbReference type="ChEBI" id="CHEBI:128753"/>
    </ligand>
</feature>
<sequence>MPSADSANKWRRQRMNVKRAKTAGFCFGVKRAVETVYEQAKNSDAAPIYTYGPIIHNEEVVKDLENQGVIVLRTEQELEQLTEGTVIIRSHGVAKYIYEKLEKKKIQIVDATCPFVKKIHRIVSRESAAGKQIVIIGNPKHPEVEGIRGWAGEQVFVVETKEDAASLVLDSARAVCVVAQTTFNYNKFQDLVEIISKKSYDVSVLNTICGATRERQTEARSIAEEVDAMIVIGDKHSSNTQKLFEICKGACKDTYYIQTLDDLDLNQLGSVETVGITAGASTPNNIIEEVQNNVRIIF</sequence>
<evidence type="ECO:0000256" key="3">
    <source>
        <dbReference type="ARBA" id="ARBA00023004"/>
    </source>
</evidence>
<dbReference type="Proteomes" id="UP000004410">
    <property type="component" value="Unassembled WGS sequence"/>
</dbReference>
<name>A7AYI6_MEDG7</name>
<feature type="binding site" evidence="5">
    <location>
        <position position="56"/>
    </location>
    <ligand>
        <name>isopentenyl diphosphate</name>
        <dbReference type="ChEBI" id="CHEBI:128769"/>
    </ligand>
</feature>
<comment type="similarity">
    <text evidence="5">Belongs to the IspH family.</text>
</comment>
<comment type="pathway">
    <text evidence="5">Isoprenoid biosynthesis; isopentenyl diphosphate biosynthesis via DXP pathway; isopentenyl diphosphate from 1-deoxy-D-xylulose 5-phosphate: step 6/6.</text>
</comment>
<feature type="binding site" evidence="5">
    <location>
        <position position="113"/>
    </location>
    <ligand>
        <name>[4Fe-4S] cluster</name>
        <dbReference type="ChEBI" id="CHEBI:49883"/>
    </ligand>
</feature>
<dbReference type="EC" id="1.17.7.4" evidence="5"/>
<proteinExistence type="inferred from homology"/>
<keyword evidence="4 5" id="KW-0411">Iron-sulfur</keyword>
<dbReference type="GO" id="GO:0046872">
    <property type="term" value="F:metal ion binding"/>
    <property type="evidence" value="ECO:0007669"/>
    <property type="project" value="UniProtKB-KW"/>
</dbReference>
<feature type="active site" description="Proton donor" evidence="5">
    <location>
        <position position="143"/>
    </location>
</feature>
<protein>
    <recommendedName>
        <fullName evidence="5">4-hydroxy-3-methylbut-2-enyl diphosphate reductase</fullName>
        <shortName evidence="5">HMBPP reductase</shortName>
        <ecNumber evidence="5">1.17.7.4</ecNumber>
    </recommendedName>
</protein>
<organism evidence="6 7">
    <name type="scientific">Mediterraneibacter gnavus (strain ATCC 29149 / DSM 114966 / JCM 6515 / VPI C7-9)</name>
    <name type="common">Ruminococcus gnavus</name>
    <dbReference type="NCBI Taxonomy" id="411470"/>
    <lineage>
        <taxon>Bacteria</taxon>
        <taxon>Bacillati</taxon>
        <taxon>Bacillota</taxon>
        <taxon>Clostridia</taxon>
        <taxon>Lachnospirales</taxon>
        <taxon>Lachnospiraceae</taxon>
        <taxon>Mediterraneibacter</taxon>
    </lineage>
</organism>
<feature type="binding site" evidence="5">
    <location>
        <position position="209"/>
    </location>
    <ligand>
        <name>[4Fe-4S] cluster</name>
        <dbReference type="ChEBI" id="CHEBI:49883"/>
    </ligand>
</feature>
<dbReference type="NCBIfam" id="TIGR00216">
    <property type="entry name" value="ispH_lytB"/>
    <property type="match status" value="1"/>
</dbReference>
<feature type="binding site" evidence="5">
    <location>
        <position position="237"/>
    </location>
    <ligand>
        <name>(2E)-4-hydroxy-3-methylbut-2-enyl diphosphate</name>
        <dbReference type="ChEBI" id="CHEBI:128753"/>
    </ligand>
</feature>
<dbReference type="NCBIfam" id="NF002187">
    <property type="entry name" value="PRK01045.1-1"/>
    <property type="match status" value="1"/>
</dbReference>
<feature type="binding site" evidence="5">
    <location>
        <position position="56"/>
    </location>
    <ligand>
        <name>dimethylallyl diphosphate</name>
        <dbReference type="ChEBI" id="CHEBI:57623"/>
    </ligand>
</feature>
<comment type="caution">
    <text evidence="6">The sequence shown here is derived from an EMBL/GenBank/DDBJ whole genome shotgun (WGS) entry which is preliminary data.</text>
</comment>
<dbReference type="UniPathway" id="UPA00059">
    <property type="reaction ID" value="UER00105"/>
</dbReference>
<evidence type="ECO:0000256" key="4">
    <source>
        <dbReference type="ARBA" id="ARBA00023014"/>
    </source>
</evidence>
<feature type="binding site" evidence="5">
    <location>
        <position position="141"/>
    </location>
    <ligand>
        <name>isopentenyl diphosphate</name>
        <dbReference type="ChEBI" id="CHEBI:128769"/>
    </ligand>
</feature>
<reference evidence="6 7" key="1">
    <citation type="submission" date="2007-04" db="EMBL/GenBank/DDBJ databases">
        <authorList>
            <person name="Fulton L."/>
            <person name="Clifton S."/>
            <person name="Fulton B."/>
            <person name="Xu J."/>
            <person name="Minx P."/>
            <person name="Pepin K.H."/>
            <person name="Johnson M."/>
            <person name="Thiruvilangam P."/>
            <person name="Bhonagiri V."/>
            <person name="Nash W.E."/>
            <person name="Mardis E.R."/>
            <person name="Wilson R.K."/>
        </authorList>
    </citation>
    <scope>NUCLEOTIDE SEQUENCE [LARGE SCALE GENOMIC DNA]</scope>
    <source>
        <strain evidence="6 7">ATCC 29149</strain>
    </source>
</reference>
<dbReference type="GO" id="GO:0019288">
    <property type="term" value="P:isopentenyl diphosphate biosynthetic process, methylerythritol 4-phosphate pathway"/>
    <property type="evidence" value="ECO:0007669"/>
    <property type="project" value="UniProtKB-UniRule"/>
</dbReference>
<dbReference type="PANTHER" id="PTHR30426:SF0">
    <property type="entry name" value="4-HYDROXY-3-METHYLBUT-2-ENYL DIPHOSPHATE REDUCTASE"/>
    <property type="match status" value="1"/>
</dbReference>
<comment type="pathway">
    <text evidence="5">Isoprenoid biosynthesis; dimethylallyl diphosphate biosynthesis; dimethylallyl diphosphate from (2E)-4-hydroxy-3-methylbutenyl diphosphate: step 1/1.</text>
</comment>
<evidence type="ECO:0000256" key="5">
    <source>
        <dbReference type="HAMAP-Rule" id="MF_00191"/>
    </source>
</evidence>
<evidence type="ECO:0000256" key="1">
    <source>
        <dbReference type="ARBA" id="ARBA00022485"/>
    </source>
</evidence>
<dbReference type="Gene3D" id="3.40.50.11270">
    <property type="match status" value="1"/>
</dbReference>
<dbReference type="Pfam" id="PF02401">
    <property type="entry name" value="LYTB"/>
    <property type="match status" value="1"/>
</dbReference>
<accession>A7AYI6</accession>
<comment type="catalytic activity">
    <reaction evidence="5">
        <text>isopentenyl diphosphate + 2 oxidized [2Fe-2S]-[ferredoxin] + H2O = (2E)-4-hydroxy-3-methylbut-2-enyl diphosphate + 2 reduced [2Fe-2S]-[ferredoxin] + 2 H(+)</text>
        <dbReference type="Rhea" id="RHEA:24488"/>
        <dbReference type="Rhea" id="RHEA-COMP:10000"/>
        <dbReference type="Rhea" id="RHEA-COMP:10001"/>
        <dbReference type="ChEBI" id="CHEBI:15377"/>
        <dbReference type="ChEBI" id="CHEBI:15378"/>
        <dbReference type="ChEBI" id="CHEBI:33737"/>
        <dbReference type="ChEBI" id="CHEBI:33738"/>
        <dbReference type="ChEBI" id="CHEBI:128753"/>
        <dbReference type="ChEBI" id="CHEBI:128769"/>
        <dbReference type="EC" id="1.17.7.4"/>
    </reaction>
</comment>
<keyword evidence="2 5" id="KW-0479">Metal-binding</keyword>
<comment type="cofactor">
    <cofactor evidence="5">
        <name>[4Fe-4S] cluster</name>
        <dbReference type="ChEBI" id="CHEBI:49883"/>
    </cofactor>
    <text evidence="5">Binds 1 [4Fe-4S] cluster per subunit.</text>
</comment>
<dbReference type="HAMAP" id="MF_00191">
    <property type="entry name" value="IspH"/>
    <property type="match status" value="1"/>
</dbReference>
<dbReference type="GO" id="GO:0050992">
    <property type="term" value="P:dimethylallyl diphosphate biosynthetic process"/>
    <property type="evidence" value="ECO:0007669"/>
    <property type="project" value="UniProtKB-UniRule"/>
</dbReference>
<dbReference type="GO" id="GO:0051539">
    <property type="term" value="F:4 iron, 4 sulfur cluster binding"/>
    <property type="evidence" value="ECO:0007669"/>
    <property type="project" value="UniProtKB-UniRule"/>
</dbReference>
<feature type="binding site" evidence="5">
    <location>
        <position position="281"/>
    </location>
    <ligand>
        <name>dimethylallyl diphosphate</name>
        <dbReference type="ChEBI" id="CHEBI:57623"/>
    </ligand>
</feature>
<dbReference type="CDD" id="cd13944">
    <property type="entry name" value="lytB_ispH"/>
    <property type="match status" value="1"/>
</dbReference>
<feature type="binding site" evidence="5">
    <location>
        <position position="26"/>
    </location>
    <ligand>
        <name>[4Fe-4S] cluster</name>
        <dbReference type="ChEBI" id="CHEBI:49883"/>
    </ligand>
</feature>
<gene>
    <name evidence="5 6" type="primary">ispH</name>
    <name evidence="6" type="ORF">RUMGNA_00351</name>
</gene>
<dbReference type="GO" id="GO:0016114">
    <property type="term" value="P:terpenoid biosynthetic process"/>
    <property type="evidence" value="ECO:0007669"/>
    <property type="project" value="UniProtKB-UniRule"/>
</dbReference>
<feature type="binding site" evidence="5">
    <location>
        <position position="239"/>
    </location>
    <ligand>
        <name>isopentenyl diphosphate</name>
        <dbReference type="ChEBI" id="CHEBI:128769"/>
    </ligand>
</feature>
<reference evidence="6 7" key="2">
    <citation type="submission" date="2007-06" db="EMBL/GenBank/DDBJ databases">
        <title>Draft genome sequence of Ruminococcus gnavus (ATCC 29149).</title>
        <authorList>
            <person name="Sudarsanam P."/>
            <person name="Ley R."/>
            <person name="Guruge J."/>
            <person name="Turnbaugh P.J."/>
            <person name="Mahowald M."/>
            <person name="Liep D."/>
            <person name="Gordon J."/>
        </authorList>
    </citation>
    <scope>NUCLEOTIDE SEQUENCE [LARGE SCALE GENOMIC DNA]</scope>
    <source>
        <strain evidence="6 7">ATCC 29149</strain>
    </source>
</reference>
<dbReference type="eggNOG" id="COG0761">
    <property type="taxonomic scope" value="Bacteria"/>
</dbReference>
<evidence type="ECO:0000313" key="7">
    <source>
        <dbReference type="Proteomes" id="UP000004410"/>
    </source>
</evidence>
<feature type="binding site" evidence="5">
    <location>
        <position position="237"/>
    </location>
    <ligand>
        <name>isopentenyl diphosphate</name>
        <dbReference type="ChEBI" id="CHEBI:128769"/>
    </ligand>
</feature>
<feature type="binding site" evidence="5">
    <location>
        <position position="238"/>
    </location>
    <ligand>
        <name>dimethylallyl diphosphate</name>
        <dbReference type="ChEBI" id="CHEBI:57623"/>
    </ligand>
</feature>
<feature type="binding site" evidence="5">
    <location>
        <position position="237"/>
    </location>
    <ligand>
        <name>dimethylallyl diphosphate</name>
        <dbReference type="ChEBI" id="CHEBI:57623"/>
    </ligand>
</feature>
<feature type="binding site" evidence="5">
    <location>
        <position position="91"/>
    </location>
    <ligand>
        <name>(2E)-4-hydroxy-3-methylbut-2-enyl diphosphate</name>
        <dbReference type="ChEBI" id="CHEBI:128753"/>
    </ligand>
</feature>
<evidence type="ECO:0000256" key="2">
    <source>
        <dbReference type="ARBA" id="ARBA00022723"/>
    </source>
</evidence>
<dbReference type="AlphaFoldDB" id="A7AYI6"/>
<keyword evidence="5" id="KW-0414">Isoprene biosynthesis</keyword>
<feature type="binding site" evidence="5">
    <location>
        <position position="91"/>
    </location>
    <ligand>
        <name>isopentenyl diphosphate</name>
        <dbReference type="ChEBI" id="CHEBI:128769"/>
    </ligand>
</feature>
<keyword evidence="1 5" id="KW-0004">4Fe-4S</keyword>
<comment type="function">
    <text evidence="5">Catalyzes the conversion of 1-hydroxy-2-methyl-2-(E)-butenyl 4-diphosphate (HMBPP) into a mixture of isopentenyl diphosphate (IPP) and dimethylallyl diphosphate (DMAPP). Acts in the terminal step of the DOXP/MEP pathway for isoprenoid precursor biosynthesis.</text>
</comment>
<dbReference type="InterPro" id="IPR003451">
    <property type="entry name" value="LytB/IspH"/>
</dbReference>
<dbReference type="GO" id="GO:0051745">
    <property type="term" value="F:4-hydroxy-3-methylbut-2-enyl diphosphate reductase activity"/>
    <property type="evidence" value="ECO:0007669"/>
    <property type="project" value="UniProtKB-UniRule"/>
</dbReference>
<dbReference type="EMBL" id="AAYG02000003">
    <property type="protein sequence ID" value="EDN79354.1"/>
    <property type="molecule type" value="Genomic_DNA"/>
</dbReference>
<feature type="binding site" evidence="5">
    <location>
        <position position="238"/>
    </location>
    <ligand>
        <name>(2E)-4-hydroxy-3-methylbut-2-enyl diphosphate</name>
        <dbReference type="ChEBI" id="CHEBI:128753"/>
    </ligand>
</feature>
<dbReference type="Gene3D" id="3.40.1010.20">
    <property type="entry name" value="4-hydroxy-3-methylbut-2-enyl diphosphate reductase, catalytic domain"/>
    <property type="match status" value="2"/>
</dbReference>
<feature type="binding site" evidence="5">
    <location>
        <position position="91"/>
    </location>
    <ligand>
        <name>dimethylallyl diphosphate</name>
        <dbReference type="ChEBI" id="CHEBI:57623"/>
    </ligand>
</feature>
<feature type="binding site" evidence="5">
    <location>
        <position position="239"/>
    </location>
    <ligand>
        <name>(2E)-4-hydroxy-3-methylbut-2-enyl diphosphate</name>
        <dbReference type="ChEBI" id="CHEBI:128753"/>
    </ligand>
</feature>